<accession>A0A381DKR6</accession>
<name>A0A381DKR6_9BACT</name>
<feature type="binding site" evidence="4">
    <location>
        <position position="161"/>
    </location>
    <ligand>
        <name>molybdate</name>
        <dbReference type="ChEBI" id="CHEBI:36264"/>
    </ligand>
</feature>
<dbReference type="InterPro" id="IPR005950">
    <property type="entry name" value="ModA"/>
</dbReference>
<evidence type="ECO:0000256" key="1">
    <source>
        <dbReference type="ARBA" id="ARBA00009175"/>
    </source>
</evidence>
<comment type="similarity">
    <text evidence="1">Belongs to the bacterial solute-binding protein ModA family.</text>
</comment>
<dbReference type="PANTHER" id="PTHR30632">
    <property type="entry name" value="MOLYBDATE-BINDING PERIPLASMIC PROTEIN"/>
    <property type="match status" value="1"/>
</dbReference>
<gene>
    <name evidence="5" type="primary">modA</name>
    <name evidence="5" type="ORF">NCTC12475_01495</name>
</gene>
<keyword evidence="6" id="KW-1185">Reference proteome</keyword>
<dbReference type="PIRSF" id="PIRSF004846">
    <property type="entry name" value="ModA"/>
    <property type="match status" value="1"/>
</dbReference>
<dbReference type="GO" id="GO:0015689">
    <property type="term" value="P:molybdate ion transport"/>
    <property type="evidence" value="ECO:0007669"/>
    <property type="project" value="InterPro"/>
</dbReference>
<feature type="binding site" evidence="4">
    <location>
        <position position="54"/>
    </location>
    <ligand>
        <name>molybdate</name>
        <dbReference type="ChEBI" id="CHEBI:36264"/>
    </ligand>
</feature>
<dbReference type="GO" id="GO:0030973">
    <property type="term" value="F:molybdate ion binding"/>
    <property type="evidence" value="ECO:0007669"/>
    <property type="project" value="InterPro"/>
</dbReference>
<dbReference type="InterPro" id="IPR050682">
    <property type="entry name" value="ModA/WtpA"/>
</dbReference>
<dbReference type="GeneID" id="93090139"/>
<sequence length="244" mass="26903">MKKLILLVLSACVLFGAEIRVAAAANIGYVFEELKKEFLKTRPNDKVEVTLGSSGKLNAQIKAGADYAIFMAANMDFADDLYKNGFSKNAPEIYTRGVLMMFSKEKRDLNKGLEILKDNGIEKISVANTKTAPYGIASKQAFEKAGIYADIEKKLVYAGNISGVMPHVISGAADIGFIPKSALIGKDEYKKGENFVEVDRALYTPLDQGMILLKNYENNALAKDFYAFLKSQKAKEIFATYGYE</sequence>
<dbReference type="Gene3D" id="3.40.190.10">
    <property type="entry name" value="Periplasmic binding protein-like II"/>
    <property type="match status" value="2"/>
</dbReference>
<dbReference type="GO" id="GO:0046872">
    <property type="term" value="F:metal ion binding"/>
    <property type="evidence" value="ECO:0007669"/>
    <property type="project" value="UniProtKB-KW"/>
</dbReference>
<evidence type="ECO:0000256" key="2">
    <source>
        <dbReference type="ARBA" id="ARBA00022723"/>
    </source>
</evidence>
<dbReference type="Pfam" id="PF13531">
    <property type="entry name" value="SBP_bac_11"/>
    <property type="match status" value="1"/>
</dbReference>
<dbReference type="CDD" id="cd13539">
    <property type="entry name" value="PBP2_AvModA"/>
    <property type="match status" value="1"/>
</dbReference>
<dbReference type="SUPFAM" id="SSF53850">
    <property type="entry name" value="Periplasmic binding protein-like II"/>
    <property type="match status" value="1"/>
</dbReference>
<evidence type="ECO:0000256" key="3">
    <source>
        <dbReference type="ARBA" id="ARBA00022729"/>
    </source>
</evidence>
<keyword evidence="2 4" id="KW-0479">Metal-binding</keyword>
<dbReference type="EMBL" id="UFVD01000001">
    <property type="protein sequence ID" value="SUX11279.1"/>
    <property type="molecule type" value="Genomic_DNA"/>
</dbReference>
<keyword evidence="4" id="KW-0500">Molybdenum</keyword>
<proteinExistence type="inferred from homology"/>
<dbReference type="STRING" id="32024.GCA_000788295_01147"/>
<dbReference type="RefSeq" id="WP_089182026.1">
    <property type="nucleotide sequence ID" value="NZ_CP043427.1"/>
</dbReference>
<dbReference type="PANTHER" id="PTHR30632:SF14">
    <property type="entry name" value="TUNGSTATE_MOLYBDATE_CHROMATE-BINDING PROTEIN MODA"/>
    <property type="match status" value="1"/>
</dbReference>
<dbReference type="AlphaFoldDB" id="A0A381DKR6"/>
<dbReference type="OrthoDB" id="9785015at2"/>
<evidence type="ECO:0000313" key="6">
    <source>
        <dbReference type="Proteomes" id="UP000254920"/>
    </source>
</evidence>
<evidence type="ECO:0000313" key="5">
    <source>
        <dbReference type="EMBL" id="SUX11279.1"/>
    </source>
</evidence>
<reference evidence="5 6" key="1">
    <citation type="submission" date="2018-06" db="EMBL/GenBank/DDBJ databases">
        <authorList>
            <consortium name="Pathogen Informatics"/>
            <person name="Doyle S."/>
        </authorList>
    </citation>
    <scope>NUCLEOTIDE SEQUENCE [LARGE SCALE GENOMIC DNA]</scope>
    <source>
        <strain evidence="5 6">NCTC12475</strain>
    </source>
</reference>
<protein>
    <submittedName>
        <fullName evidence="5">Molybdate ABC transporter periplasmic molybdate-binding protein</fullName>
    </submittedName>
</protein>
<organism evidence="5 6">
    <name type="scientific">Campylobacter sputorum subsp. sputorum</name>
    <dbReference type="NCBI Taxonomy" id="32024"/>
    <lineage>
        <taxon>Bacteria</taxon>
        <taxon>Pseudomonadati</taxon>
        <taxon>Campylobacterota</taxon>
        <taxon>Epsilonproteobacteria</taxon>
        <taxon>Campylobacterales</taxon>
        <taxon>Campylobacteraceae</taxon>
        <taxon>Campylobacter</taxon>
    </lineage>
</organism>
<dbReference type="InterPro" id="IPR044084">
    <property type="entry name" value="AvModA-like_subst-bd"/>
</dbReference>
<dbReference type="NCBIfam" id="TIGR01256">
    <property type="entry name" value="modA"/>
    <property type="match status" value="1"/>
</dbReference>
<dbReference type="Proteomes" id="UP000254920">
    <property type="component" value="Unassembled WGS sequence"/>
</dbReference>
<evidence type="ECO:0000256" key="4">
    <source>
        <dbReference type="PIRSR" id="PIRSR004846-1"/>
    </source>
</evidence>
<keyword evidence="3" id="KW-0732">Signal</keyword>